<evidence type="ECO:0000256" key="3">
    <source>
        <dbReference type="ARBA" id="ARBA00022824"/>
    </source>
</evidence>
<dbReference type="PROSITE" id="PS51914">
    <property type="entry name" value="MRH"/>
    <property type="match status" value="1"/>
</dbReference>
<organism evidence="8 9">
    <name type="scientific">Pristionchus entomophagus</name>
    <dbReference type="NCBI Taxonomy" id="358040"/>
    <lineage>
        <taxon>Eukaryota</taxon>
        <taxon>Metazoa</taxon>
        <taxon>Ecdysozoa</taxon>
        <taxon>Nematoda</taxon>
        <taxon>Chromadorea</taxon>
        <taxon>Rhabditida</taxon>
        <taxon>Rhabditina</taxon>
        <taxon>Diplogasteromorpha</taxon>
        <taxon>Diplogasteroidea</taxon>
        <taxon>Neodiplogasteridae</taxon>
        <taxon>Pristionchus</taxon>
    </lineage>
</organism>
<dbReference type="AlphaFoldDB" id="A0AAV5T8C3"/>
<feature type="coiled-coil region" evidence="5">
    <location>
        <begin position="253"/>
        <end position="280"/>
    </location>
</feature>
<dbReference type="EMBL" id="BTSX01000003">
    <property type="protein sequence ID" value="GMS91564.1"/>
    <property type="molecule type" value="Genomic_DNA"/>
</dbReference>
<dbReference type="GO" id="GO:0030968">
    <property type="term" value="P:endoplasmic reticulum unfolded protein response"/>
    <property type="evidence" value="ECO:0007669"/>
    <property type="project" value="InterPro"/>
</dbReference>
<evidence type="ECO:0000256" key="2">
    <source>
        <dbReference type="ARBA" id="ARBA00022729"/>
    </source>
</evidence>
<dbReference type="InterPro" id="IPR012913">
    <property type="entry name" value="OS9-like_dom"/>
</dbReference>
<protein>
    <recommendedName>
        <fullName evidence="7">MRH domain-containing protein</fullName>
    </recommendedName>
</protein>
<dbReference type="Gene3D" id="2.70.130.10">
    <property type="entry name" value="Mannose-6-phosphate receptor binding domain"/>
    <property type="match status" value="1"/>
</dbReference>
<dbReference type="Proteomes" id="UP001432027">
    <property type="component" value="Unassembled WGS sequence"/>
</dbReference>
<keyword evidence="4" id="KW-1015">Disulfide bond</keyword>
<dbReference type="PANTHER" id="PTHR15414:SF5">
    <property type="entry name" value="PROTEIN OS-9"/>
    <property type="match status" value="1"/>
</dbReference>
<evidence type="ECO:0000313" key="9">
    <source>
        <dbReference type="Proteomes" id="UP001432027"/>
    </source>
</evidence>
<dbReference type="InterPro" id="IPR045149">
    <property type="entry name" value="OS-9-like"/>
</dbReference>
<feature type="signal peptide" evidence="6">
    <location>
        <begin position="1"/>
        <end position="22"/>
    </location>
</feature>
<dbReference type="Pfam" id="PF07915">
    <property type="entry name" value="PRKCSH"/>
    <property type="match status" value="1"/>
</dbReference>
<reference evidence="8" key="1">
    <citation type="submission" date="2023-10" db="EMBL/GenBank/DDBJ databases">
        <title>Genome assembly of Pristionchus species.</title>
        <authorList>
            <person name="Yoshida K."/>
            <person name="Sommer R.J."/>
        </authorList>
    </citation>
    <scope>NUCLEOTIDE SEQUENCE</scope>
    <source>
        <strain evidence="8">RS0144</strain>
    </source>
</reference>
<dbReference type="PANTHER" id="PTHR15414">
    <property type="entry name" value="OS-9-RELATED"/>
    <property type="match status" value="1"/>
</dbReference>
<sequence length="740" mass="85233">MTRMFDRFSLLFLLLRLLLVSGSLDFYELNNAQYEFNIDAKPRVFDEIPDDNDTLITVSNKHGQKFVCTLPERPKPTEKDLSSGSSVNPQIAADQITKNLVKCIKLKSGWWTYTLCPRKSVTQSHGKEGDADFVSNSLGIFTGKYAMPTVISASEGEKMLHLEEKYDLGAVCDITGKPRTTVVHYTCEPLYSAKDAMIYALDEEASCEYKVEVRTGALCSIPQFQPSKPPQTQPVQCAPVLSSEAAARLEKGDEIKKKNKEKAKRELAAIKAEYEETKVRRWSIERRRIEFNHEGFDLKMRDLDEEYIELTRDQLEWNIIAKTGEEPTPETKETIHELLDNMEAIETAQVYYDSVADEDRANIWYYFHNPKWRSDGFPLLLNEVDLRNGFATHINELIANKGVSKKQKERLKRLLEFGHPSRLEAILSYAGPEHIKIRLAQQLRASVTRSIQAVTPLTDSSLLTMKIDELERRIRESNRHSTERPSLNTLLDIFTAVWAIAKIDELNPMRNDDEWYGRTGMETITVAETIDRLQRAWEFYELQELAEKEENDIRLKVPGVEQKYAKNRAGIDRVRRTGGEFMRYYELAERERDPSERSKTLQDLVQMVERGGKGTIDFMMEFIYESVRNSLIDTARERLPQPSSASRLINDLGQDTAVAVFRDNIDARAVMEQLEQAGLGSETVKLQIHLKDGQVLSVEDDKIIKELIERELKEARIREKTKQRQRAYEYVFKGDEHHLV</sequence>
<evidence type="ECO:0000256" key="1">
    <source>
        <dbReference type="ARBA" id="ARBA00004240"/>
    </source>
</evidence>
<evidence type="ECO:0000313" key="8">
    <source>
        <dbReference type="EMBL" id="GMS91564.1"/>
    </source>
</evidence>
<dbReference type="SUPFAM" id="SSF50911">
    <property type="entry name" value="Mannose 6-phosphate receptor domain"/>
    <property type="match status" value="1"/>
</dbReference>
<evidence type="ECO:0000256" key="5">
    <source>
        <dbReference type="SAM" id="Coils"/>
    </source>
</evidence>
<dbReference type="InterPro" id="IPR044865">
    <property type="entry name" value="MRH_dom"/>
</dbReference>
<evidence type="ECO:0000256" key="4">
    <source>
        <dbReference type="ARBA" id="ARBA00023157"/>
    </source>
</evidence>
<evidence type="ECO:0000256" key="6">
    <source>
        <dbReference type="SAM" id="SignalP"/>
    </source>
</evidence>
<gene>
    <name evidence="8" type="ORF">PENTCL1PPCAC_13739</name>
</gene>
<comment type="subcellular location">
    <subcellularLocation>
        <location evidence="1">Endoplasmic reticulum</location>
    </subcellularLocation>
</comment>
<dbReference type="GO" id="GO:0030970">
    <property type="term" value="P:retrograde protein transport, ER to cytosol"/>
    <property type="evidence" value="ECO:0007669"/>
    <property type="project" value="TreeGrafter"/>
</dbReference>
<proteinExistence type="predicted"/>
<name>A0AAV5T8C3_9BILA</name>
<keyword evidence="2 6" id="KW-0732">Signal</keyword>
<evidence type="ECO:0000259" key="7">
    <source>
        <dbReference type="PROSITE" id="PS51914"/>
    </source>
</evidence>
<feature type="domain" description="MRH" evidence="7">
    <location>
        <begin position="101"/>
        <end position="221"/>
    </location>
</feature>
<keyword evidence="9" id="KW-1185">Reference proteome</keyword>
<comment type="caution">
    <text evidence="8">The sequence shown here is derived from an EMBL/GenBank/DDBJ whole genome shotgun (WGS) entry which is preliminary data.</text>
</comment>
<dbReference type="GO" id="GO:0005788">
    <property type="term" value="C:endoplasmic reticulum lumen"/>
    <property type="evidence" value="ECO:0007669"/>
    <property type="project" value="TreeGrafter"/>
</dbReference>
<feature type="chain" id="PRO_5043349547" description="MRH domain-containing protein" evidence="6">
    <location>
        <begin position="23"/>
        <end position="740"/>
    </location>
</feature>
<accession>A0AAV5T8C3</accession>
<dbReference type="InterPro" id="IPR009011">
    <property type="entry name" value="Man6P_isomerase_rcpt-bd_dom_sf"/>
</dbReference>
<keyword evidence="3" id="KW-0256">Endoplasmic reticulum</keyword>
<keyword evidence="5" id="KW-0175">Coiled coil</keyword>